<dbReference type="Gramene" id="ESQ48944">
    <property type="protein sequence ID" value="ESQ48944"/>
    <property type="gene ID" value="EUTSA_v10022053mg"/>
</dbReference>
<gene>
    <name evidence="2" type="ORF">EUTSA_v10022053mg</name>
</gene>
<keyword evidence="1" id="KW-0812">Transmembrane</keyword>
<feature type="transmembrane region" description="Helical" evidence="1">
    <location>
        <begin position="124"/>
        <end position="145"/>
    </location>
</feature>
<keyword evidence="1" id="KW-0472">Membrane</keyword>
<organism evidence="2 3">
    <name type="scientific">Eutrema salsugineum</name>
    <name type="common">Saltwater cress</name>
    <name type="synonym">Sisymbrium salsugineum</name>
    <dbReference type="NCBI Taxonomy" id="72664"/>
    <lineage>
        <taxon>Eukaryota</taxon>
        <taxon>Viridiplantae</taxon>
        <taxon>Streptophyta</taxon>
        <taxon>Embryophyta</taxon>
        <taxon>Tracheophyta</taxon>
        <taxon>Spermatophyta</taxon>
        <taxon>Magnoliopsida</taxon>
        <taxon>eudicotyledons</taxon>
        <taxon>Gunneridae</taxon>
        <taxon>Pentapetalae</taxon>
        <taxon>rosids</taxon>
        <taxon>malvids</taxon>
        <taxon>Brassicales</taxon>
        <taxon>Brassicaceae</taxon>
        <taxon>Eutremeae</taxon>
        <taxon>Eutrema</taxon>
    </lineage>
</organism>
<proteinExistence type="predicted"/>
<feature type="non-terminal residue" evidence="2">
    <location>
        <position position="203"/>
    </location>
</feature>
<dbReference type="STRING" id="72664.V4LYJ5"/>
<evidence type="ECO:0000313" key="3">
    <source>
        <dbReference type="Proteomes" id="UP000030689"/>
    </source>
</evidence>
<feature type="transmembrane region" description="Helical" evidence="1">
    <location>
        <begin position="12"/>
        <end position="34"/>
    </location>
</feature>
<accession>V4LYJ5</accession>
<protein>
    <submittedName>
        <fullName evidence="2">Uncharacterized protein</fullName>
    </submittedName>
</protein>
<dbReference type="Proteomes" id="UP000030689">
    <property type="component" value="Unassembled WGS sequence"/>
</dbReference>
<keyword evidence="3" id="KW-1185">Reference proteome</keyword>
<feature type="transmembrane region" description="Helical" evidence="1">
    <location>
        <begin position="93"/>
        <end position="118"/>
    </location>
</feature>
<reference evidence="2 3" key="1">
    <citation type="journal article" date="2013" name="Front. Plant Sci.">
        <title>The Reference Genome of the Halophytic Plant Eutrema salsugineum.</title>
        <authorList>
            <person name="Yang R."/>
            <person name="Jarvis D.E."/>
            <person name="Chen H."/>
            <person name="Beilstein M.A."/>
            <person name="Grimwood J."/>
            <person name="Jenkins J."/>
            <person name="Shu S."/>
            <person name="Prochnik S."/>
            <person name="Xin M."/>
            <person name="Ma C."/>
            <person name="Schmutz J."/>
            <person name="Wing R.A."/>
            <person name="Mitchell-Olds T."/>
            <person name="Schumaker K.S."/>
            <person name="Wang X."/>
        </authorList>
    </citation>
    <scope>NUCLEOTIDE SEQUENCE [LARGE SCALE GENOMIC DNA]</scope>
</reference>
<dbReference type="OMA" id="MPVAMIP"/>
<feature type="transmembrane region" description="Helical" evidence="1">
    <location>
        <begin position="54"/>
        <end position="72"/>
    </location>
</feature>
<evidence type="ECO:0000256" key="1">
    <source>
        <dbReference type="SAM" id="Phobius"/>
    </source>
</evidence>
<keyword evidence="1" id="KW-1133">Transmembrane helix</keyword>
<dbReference type="EMBL" id="KI517408">
    <property type="protein sequence ID" value="ESQ48944.1"/>
    <property type="molecule type" value="Genomic_DNA"/>
</dbReference>
<dbReference type="KEGG" id="eus:EUTSA_v10022053mg"/>
<name>V4LYJ5_EUTSA</name>
<feature type="transmembrane region" description="Helical" evidence="1">
    <location>
        <begin position="157"/>
        <end position="180"/>
    </location>
</feature>
<sequence length="203" mass="22907">MEKSVMMSKRDVIVCRGIWYVMVLLSVLGLFISLNLLWPPGGKSSSSSRFLRDGAVSATTFYAVTLLRYLFFTESPSSTNNWYKDFTTVKERIPQLVFAELALLASAMSAPICSSILHDRQVSFVLYLSLFTMSLLTGGIGLIQLSDKLRMEMRHAYLTLFSCWFSTFVLLALLCAYPTVFHCFSVRLKFLGSCSLRSLRIIS</sequence>
<evidence type="ECO:0000313" key="2">
    <source>
        <dbReference type="EMBL" id="ESQ48944.1"/>
    </source>
</evidence>
<dbReference type="AlphaFoldDB" id="V4LYJ5"/>